<evidence type="ECO:0000313" key="11">
    <source>
        <dbReference type="Proteomes" id="UP000317708"/>
    </source>
</evidence>
<comment type="caution">
    <text evidence="10">The sequence shown here is derived from an EMBL/GenBank/DDBJ whole genome shotgun (WGS) entry which is preliminary data.</text>
</comment>
<dbReference type="PROSITE" id="PS00394">
    <property type="entry name" value="DNA_PHOTOLYASES_1_1"/>
    <property type="match status" value="1"/>
</dbReference>
<feature type="site" description="Electron transfer via tryptophanyl radical" evidence="7">
    <location>
        <position position="315"/>
    </location>
</feature>
<dbReference type="InterPro" id="IPR002081">
    <property type="entry name" value="Cryptochrome/DNA_photolyase_1"/>
</dbReference>
<keyword evidence="4 6" id="KW-0274">FAD</keyword>
<feature type="binding site" evidence="6">
    <location>
        <position position="231"/>
    </location>
    <ligand>
        <name>FAD</name>
        <dbReference type="ChEBI" id="CHEBI:57692"/>
    </ligand>
</feature>
<comment type="similarity">
    <text evidence="1 8">Belongs to the DNA photolyase class-1 family.</text>
</comment>
<evidence type="ECO:0000256" key="8">
    <source>
        <dbReference type="RuleBase" id="RU367151"/>
    </source>
</evidence>
<evidence type="ECO:0000313" key="10">
    <source>
        <dbReference type="EMBL" id="TRU36063.1"/>
    </source>
</evidence>
<comment type="function">
    <text evidence="8">May have a photoreceptor function.</text>
</comment>
<feature type="site" description="Electron transfer via tryptophanyl radical" evidence="7">
    <location>
        <position position="368"/>
    </location>
</feature>
<dbReference type="InterPro" id="IPR018394">
    <property type="entry name" value="DNA_photolyase_1_CS_C"/>
</dbReference>
<dbReference type="GO" id="GO:0003677">
    <property type="term" value="F:DNA binding"/>
    <property type="evidence" value="ECO:0007669"/>
    <property type="project" value="TreeGrafter"/>
</dbReference>
<dbReference type="EMBL" id="SFBI01000108">
    <property type="protein sequence ID" value="TRU36063.1"/>
    <property type="molecule type" value="Genomic_DNA"/>
</dbReference>
<evidence type="ECO:0000256" key="5">
    <source>
        <dbReference type="ARBA" id="ARBA00022991"/>
    </source>
</evidence>
<dbReference type="Pfam" id="PF03441">
    <property type="entry name" value="FAD_binding_7"/>
    <property type="match status" value="1"/>
</dbReference>
<comment type="cofactor">
    <cofactor evidence="8">
        <name>(6R)-5,10-methylene-5,6,7,8-tetrahydrofolate</name>
        <dbReference type="ChEBI" id="CHEBI:15636"/>
    </cofactor>
    <text evidence="8">Binds 1 5,10-methenyltetrahydrofolate (MTHF) per subunit.</text>
</comment>
<dbReference type="GO" id="GO:0071949">
    <property type="term" value="F:FAD binding"/>
    <property type="evidence" value="ECO:0007669"/>
    <property type="project" value="TreeGrafter"/>
</dbReference>
<reference evidence="10 11" key="1">
    <citation type="submission" date="2019-01" db="EMBL/GenBank/DDBJ databases">
        <title>Coherence of Microcystis species and biogeography revealed through population genomics.</title>
        <authorList>
            <person name="Perez-Carrascal O.M."/>
            <person name="Terrat Y."/>
            <person name="Giani A."/>
            <person name="Fortin N."/>
            <person name="Tromas N."/>
            <person name="Shapiro B.J."/>
        </authorList>
    </citation>
    <scope>NUCLEOTIDE SEQUENCE [LARGE SCALE GENOMIC DNA]</scope>
    <source>
        <strain evidence="10">Ma_MB_S_20031200_S102</strain>
    </source>
</reference>
<feature type="binding site" evidence="6">
    <location>
        <begin position="244"/>
        <end position="248"/>
    </location>
    <ligand>
        <name>FAD</name>
        <dbReference type="ChEBI" id="CHEBI:57692"/>
    </ligand>
</feature>
<dbReference type="SUPFAM" id="SSF48173">
    <property type="entry name" value="Cryptochrome/photolyase FAD-binding domain"/>
    <property type="match status" value="1"/>
</dbReference>
<feature type="domain" description="Photolyase/cryptochrome alpha/beta" evidence="9">
    <location>
        <begin position="1"/>
        <end position="135"/>
    </location>
</feature>
<dbReference type="PROSITE" id="PS51645">
    <property type="entry name" value="PHR_CRY_ALPHA_BETA"/>
    <property type="match status" value="1"/>
</dbReference>
<organism evidence="10 11">
    <name type="scientific">Microcystis aeruginosa Ma_MB_S_20031200_S102</name>
    <dbReference type="NCBI Taxonomy" id="2486254"/>
    <lineage>
        <taxon>Bacteria</taxon>
        <taxon>Bacillati</taxon>
        <taxon>Cyanobacteriota</taxon>
        <taxon>Cyanophyceae</taxon>
        <taxon>Oscillatoriophycideae</taxon>
        <taxon>Chroococcales</taxon>
        <taxon>Microcystaceae</taxon>
        <taxon>Microcystis</taxon>
    </lineage>
</organism>
<keyword evidence="3 6" id="KW-0285">Flavoprotein</keyword>
<dbReference type="InterPro" id="IPR006050">
    <property type="entry name" value="DNA_photolyase_N"/>
</dbReference>
<accession>A0A552ENN9</accession>
<dbReference type="Proteomes" id="UP000317708">
    <property type="component" value="Unassembled WGS sequence"/>
</dbReference>
<protein>
    <recommendedName>
        <fullName evidence="2 8">Cryptochrome DASH</fullName>
    </recommendedName>
</protein>
<keyword evidence="5 8" id="KW-0157">Chromophore</keyword>
<dbReference type="InterPro" id="IPR036155">
    <property type="entry name" value="Crypto/Photolyase_N_sf"/>
</dbReference>
<dbReference type="Gene3D" id="3.40.50.620">
    <property type="entry name" value="HUPs"/>
    <property type="match status" value="1"/>
</dbReference>
<dbReference type="Gene3D" id="1.25.40.80">
    <property type="match status" value="1"/>
</dbReference>
<evidence type="ECO:0000256" key="1">
    <source>
        <dbReference type="ARBA" id="ARBA00005862"/>
    </source>
</evidence>
<dbReference type="InterPro" id="IPR005101">
    <property type="entry name" value="Cryptochr/Photolyase_FAD-bd"/>
</dbReference>
<dbReference type="GO" id="GO:0000719">
    <property type="term" value="P:photoreactive repair"/>
    <property type="evidence" value="ECO:0007669"/>
    <property type="project" value="TreeGrafter"/>
</dbReference>
<proteinExistence type="inferred from homology"/>
<dbReference type="Gene3D" id="1.10.579.10">
    <property type="entry name" value="DNA Cyclobutane Dipyrimidine Photolyase, subunit A, domain 3"/>
    <property type="match status" value="1"/>
</dbReference>
<dbReference type="InterPro" id="IPR014133">
    <property type="entry name" value="Cry_DASH"/>
</dbReference>
<dbReference type="NCBIfam" id="TIGR02765">
    <property type="entry name" value="crypto_DASH"/>
    <property type="match status" value="1"/>
</dbReference>
<evidence type="ECO:0000256" key="4">
    <source>
        <dbReference type="ARBA" id="ARBA00022827"/>
    </source>
</evidence>
<evidence type="ECO:0000256" key="3">
    <source>
        <dbReference type="ARBA" id="ARBA00022630"/>
    </source>
</evidence>
<feature type="site" description="Electron transfer via tryptophanyl radical" evidence="7">
    <location>
        <position position="391"/>
    </location>
</feature>
<comment type="cofactor">
    <cofactor evidence="6 8">
        <name>FAD</name>
        <dbReference type="ChEBI" id="CHEBI:57692"/>
    </cofactor>
    <text evidence="6 8">Binds 1 FAD per subunit.</text>
</comment>
<dbReference type="PANTHER" id="PTHR11455:SF22">
    <property type="entry name" value="CRYPTOCHROME DASH"/>
    <property type="match status" value="1"/>
</dbReference>
<evidence type="ECO:0000256" key="7">
    <source>
        <dbReference type="PIRSR" id="PIRSR602081-2"/>
    </source>
</evidence>
<dbReference type="AlphaFoldDB" id="A0A552ENN9"/>
<dbReference type="InterPro" id="IPR036134">
    <property type="entry name" value="Crypto/Photolyase_FAD-like_sf"/>
</dbReference>
<feature type="binding site" evidence="6">
    <location>
        <begin position="284"/>
        <end position="291"/>
    </location>
    <ligand>
        <name>FAD</name>
        <dbReference type="ChEBI" id="CHEBI:57692"/>
    </ligand>
</feature>
<dbReference type="SUPFAM" id="SSF52425">
    <property type="entry name" value="Cryptochrome/photolyase, N-terminal domain"/>
    <property type="match status" value="1"/>
</dbReference>
<gene>
    <name evidence="10" type="ORF">EWV92_12790</name>
</gene>
<dbReference type="PANTHER" id="PTHR11455">
    <property type="entry name" value="CRYPTOCHROME"/>
    <property type="match status" value="1"/>
</dbReference>
<dbReference type="PRINTS" id="PR00147">
    <property type="entry name" value="DNAPHOTLYASE"/>
</dbReference>
<sequence length="495" mass="58283">MRVLIWYRNDLRVHDHEAIYQAIQEQLEIIPFYCFDERQFGFTSYGFPKTGKFRAKFLLESVANLRQSLEGLGSNLIIRRGKPEEIIPQLVQELQIARVYYHQEVTAEELAVEKAVDKALSEFPVQIKTFWTATLYHPDDLPFALNQLPELFTNFRKQVERHWEIRTTYPSPRKLTKLPNIDWGTLPNFNDLGLTEPILDRRGILSFQGGEMAGKSRVKEYIWDSESLKTYKETRNEMLGTNYSSKFSAWLSFGCLSPRYIYEEVKKYEQTRVKNDSTYWLIFELLWRDFFRLICSKHGNKIFYKSGLQELNLPWLEDWQSFNLWCEGKTGYPLVDANMRELAATGFMSNRGRQNVASFLTKNLGIDWRMGAEWFESLLIDYDVCSNWGNWNYTAGVGNDARAFRYFNIPKQSKDYDPKGDYLRHWLPELALIKGDKIHEPYKLSHEEQKRYGVMLGVNYPRPIVDFFQSIKHNEKIYSSYLALPGLVGKMYSKI</sequence>
<evidence type="ECO:0000259" key="9">
    <source>
        <dbReference type="PROSITE" id="PS51645"/>
    </source>
</evidence>
<dbReference type="InterPro" id="IPR014729">
    <property type="entry name" value="Rossmann-like_a/b/a_fold"/>
</dbReference>
<feature type="binding site" evidence="6">
    <location>
        <begin position="381"/>
        <end position="383"/>
    </location>
    <ligand>
        <name>FAD</name>
        <dbReference type="ChEBI" id="CHEBI:57692"/>
    </ligand>
</feature>
<evidence type="ECO:0000256" key="6">
    <source>
        <dbReference type="PIRSR" id="PIRSR602081-1"/>
    </source>
</evidence>
<dbReference type="Pfam" id="PF00875">
    <property type="entry name" value="DNA_photolyase"/>
    <property type="match status" value="1"/>
</dbReference>
<evidence type="ECO:0000256" key="2">
    <source>
        <dbReference type="ARBA" id="ARBA00017881"/>
    </source>
</evidence>
<dbReference type="GO" id="GO:0003913">
    <property type="term" value="F:DNA photolyase activity"/>
    <property type="evidence" value="ECO:0007669"/>
    <property type="project" value="InterPro"/>
</dbReference>
<name>A0A552ENN9_MICAE</name>